<dbReference type="RefSeq" id="WP_168989704.1">
    <property type="nucleotide sequence ID" value="NZ_CAWPHM010000117.1"/>
</dbReference>
<sequence length="211" mass="23471">MSHHGITRRSFIAATILPLFASNTFADTLQGASPARHGRRSREVWLGAISLAGARVGRADGDIQVVFFIDLNCPACVQLWQWFDMPERRDWAALWVPVSYMNRTSAGKGVELLRASNPRKALAQNYGEQFDRSARSGGLSPASNPTPAELSAIRANTHFWRTSLFEVTPMTLYRRRDGTYWQLLGQLPEPQMSDLFDVLAPATLSVFSESG</sequence>
<name>A0A972FAT8_9RHOO</name>
<proteinExistence type="predicted"/>
<keyword evidence="1" id="KW-0732">Signal</keyword>
<dbReference type="Proteomes" id="UP000599523">
    <property type="component" value="Unassembled WGS sequence"/>
</dbReference>
<evidence type="ECO:0000256" key="1">
    <source>
        <dbReference type="SAM" id="SignalP"/>
    </source>
</evidence>
<dbReference type="AlphaFoldDB" id="A0A972FAT8"/>
<keyword evidence="3" id="KW-1185">Reference proteome</keyword>
<dbReference type="Gene3D" id="3.40.30.10">
    <property type="entry name" value="Glutaredoxin"/>
    <property type="match status" value="1"/>
</dbReference>
<reference evidence="2" key="1">
    <citation type="submission" date="2019-12" db="EMBL/GenBank/DDBJ databases">
        <title>Comparative genomics gives insights into the taxonomy of the Azoarcus-Aromatoleum group and reveals separate origins of nif in the plant-associated Azoarcus and non-plant-associated Aromatoleum sub-groups.</title>
        <authorList>
            <person name="Lafos M."/>
            <person name="Maluk M."/>
            <person name="Batista M."/>
            <person name="Junghare M."/>
            <person name="Carmona M."/>
            <person name="Faoro H."/>
            <person name="Cruz L.M."/>
            <person name="Battistoni F."/>
            <person name="De Souza E."/>
            <person name="Pedrosa F."/>
            <person name="Chen W.-M."/>
            <person name="Poole P.S."/>
            <person name="Dixon R.A."/>
            <person name="James E.K."/>
        </authorList>
    </citation>
    <scope>NUCLEOTIDE SEQUENCE</scope>
    <source>
        <strain evidence="2">NSC3</strain>
    </source>
</reference>
<accession>A0A972FAT8</accession>
<gene>
    <name evidence="2" type="ORF">GPA21_19300</name>
</gene>
<protein>
    <recommendedName>
        <fullName evidence="4">Thioredoxin-like fold domain-containing protein</fullName>
    </recommendedName>
</protein>
<organism evidence="2 3">
    <name type="scientific">Azoarcus taiwanensis</name>
    <dbReference type="NCBI Taxonomy" id="666964"/>
    <lineage>
        <taxon>Bacteria</taxon>
        <taxon>Pseudomonadati</taxon>
        <taxon>Pseudomonadota</taxon>
        <taxon>Betaproteobacteria</taxon>
        <taxon>Rhodocyclales</taxon>
        <taxon>Zoogloeaceae</taxon>
        <taxon>Azoarcus</taxon>
    </lineage>
</organism>
<dbReference type="InterPro" id="IPR036249">
    <property type="entry name" value="Thioredoxin-like_sf"/>
</dbReference>
<dbReference type="SUPFAM" id="SSF52833">
    <property type="entry name" value="Thioredoxin-like"/>
    <property type="match status" value="1"/>
</dbReference>
<feature type="signal peptide" evidence="1">
    <location>
        <begin position="1"/>
        <end position="26"/>
    </location>
</feature>
<evidence type="ECO:0000313" key="3">
    <source>
        <dbReference type="Proteomes" id="UP000599523"/>
    </source>
</evidence>
<feature type="chain" id="PRO_5037330203" description="Thioredoxin-like fold domain-containing protein" evidence="1">
    <location>
        <begin position="27"/>
        <end position="211"/>
    </location>
</feature>
<evidence type="ECO:0000313" key="2">
    <source>
        <dbReference type="EMBL" id="NMG05090.1"/>
    </source>
</evidence>
<dbReference type="EMBL" id="WTVM01000205">
    <property type="protein sequence ID" value="NMG05090.1"/>
    <property type="molecule type" value="Genomic_DNA"/>
</dbReference>
<evidence type="ECO:0008006" key="4">
    <source>
        <dbReference type="Google" id="ProtNLM"/>
    </source>
</evidence>
<comment type="caution">
    <text evidence="2">The sequence shown here is derived from an EMBL/GenBank/DDBJ whole genome shotgun (WGS) entry which is preliminary data.</text>
</comment>